<dbReference type="InterPro" id="IPR042095">
    <property type="entry name" value="SUMF_sf"/>
</dbReference>
<evidence type="ECO:0000259" key="2">
    <source>
        <dbReference type="Pfam" id="PF03781"/>
    </source>
</evidence>
<dbReference type="Proteomes" id="UP001597347">
    <property type="component" value="Unassembled WGS sequence"/>
</dbReference>
<organism evidence="3 4">
    <name type="scientific">Amnibacterium endophyticum</name>
    <dbReference type="NCBI Taxonomy" id="2109337"/>
    <lineage>
        <taxon>Bacteria</taxon>
        <taxon>Bacillati</taxon>
        <taxon>Actinomycetota</taxon>
        <taxon>Actinomycetes</taxon>
        <taxon>Micrococcales</taxon>
        <taxon>Microbacteriaceae</taxon>
        <taxon>Amnibacterium</taxon>
    </lineage>
</organism>
<feature type="domain" description="Sulfatase-modifying factor enzyme-like" evidence="2">
    <location>
        <begin position="22"/>
        <end position="305"/>
    </location>
</feature>
<proteinExistence type="predicted"/>
<dbReference type="InterPro" id="IPR005532">
    <property type="entry name" value="SUMF_dom"/>
</dbReference>
<sequence>MVPVLPVVSAGAQHHAIEQAHVPAQVFAMGDGRGDGRWSDGELPVHPVSLEAFDIDATSVTNDDFARFVAATGYRTEAEVFGYSAVFHLAFTGTREDVLGRPPQTPWWLGVRGADWRHPGGPGSDVTRLGDHPVVHVSWNDAAAYCRWARRLLPTEAQWEAASRGGLDGARYPWGDELGGRDGEPGWRVNIWQGVFPTENTVEDGFLTSAPVRTFEPNSYGLWQTVGNVWEWCADVWAEDTYAIDQQRGTVHEPAGPTARSEDAVRVMRGGSYLCHDSYCNRYRNAARSSNTPDSSMGNVGFRTVASR</sequence>
<accession>A0ABW4LB33</accession>
<dbReference type="PANTHER" id="PTHR23150:SF19">
    <property type="entry name" value="FORMYLGLYCINE-GENERATING ENZYME"/>
    <property type="match status" value="1"/>
</dbReference>
<protein>
    <submittedName>
        <fullName evidence="3">Formylglycine-generating enzyme family protein</fullName>
    </submittedName>
</protein>
<evidence type="ECO:0000313" key="3">
    <source>
        <dbReference type="EMBL" id="MFD1720334.1"/>
    </source>
</evidence>
<feature type="region of interest" description="Disordered" evidence="1">
    <location>
        <begin position="288"/>
        <end position="308"/>
    </location>
</feature>
<dbReference type="RefSeq" id="WP_377931693.1">
    <property type="nucleotide sequence ID" value="NZ_JBHUEA010000002.1"/>
</dbReference>
<comment type="caution">
    <text evidence="3">The sequence shown here is derived from an EMBL/GenBank/DDBJ whole genome shotgun (WGS) entry which is preliminary data.</text>
</comment>
<dbReference type="EMBL" id="JBHUEA010000002">
    <property type="protein sequence ID" value="MFD1720334.1"/>
    <property type="molecule type" value="Genomic_DNA"/>
</dbReference>
<dbReference type="Gene3D" id="3.90.1580.10">
    <property type="entry name" value="paralog of FGE (formylglycine-generating enzyme)"/>
    <property type="match status" value="1"/>
</dbReference>
<dbReference type="InterPro" id="IPR016187">
    <property type="entry name" value="CTDL_fold"/>
</dbReference>
<dbReference type="SUPFAM" id="SSF56436">
    <property type="entry name" value="C-type lectin-like"/>
    <property type="match status" value="1"/>
</dbReference>
<evidence type="ECO:0000313" key="4">
    <source>
        <dbReference type="Proteomes" id="UP001597347"/>
    </source>
</evidence>
<gene>
    <name evidence="3" type="ORF">ACFSBI_02130</name>
</gene>
<keyword evidence="4" id="KW-1185">Reference proteome</keyword>
<name>A0ABW4LB33_9MICO</name>
<dbReference type="PANTHER" id="PTHR23150">
    <property type="entry name" value="SULFATASE MODIFYING FACTOR 1, 2"/>
    <property type="match status" value="1"/>
</dbReference>
<dbReference type="Pfam" id="PF03781">
    <property type="entry name" value="FGE-sulfatase"/>
    <property type="match status" value="1"/>
</dbReference>
<reference evidence="4" key="1">
    <citation type="journal article" date="2019" name="Int. J. Syst. Evol. Microbiol.">
        <title>The Global Catalogue of Microorganisms (GCM) 10K type strain sequencing project: providing services to taxonomists for standard genome sequencing and annotation.</title>
        <authorList>
            <consortium name="The Broad Institute Genomics Platform"/>
            <consortium name="The Broad Institute Genome Sequencing Center for Infectious Disease"/>
            <person name="Wu L."/>
            <person name="Ma J."/>
        </authorList>
    </citation>
    <scope>NUCLEOTIDE SEQUENCE [LARGE SCALE GENOMIC DNA]</scope>
    <source>
        <strain evidence="4">CGMCC 1.12471</strain>
    </source>
</reference>
<dbReference type="InterPro" id="IPR051043">
    <property type="entry name" value="Sulfatase_Mod_Factor_Kinase"/>
</dbReference>
<feature type="compositionally biased region" description="Polar residues" evidence="1">
    <location>
        <begin position="288"/>
        <end position="298"/>
    </location>
</feature>
<evidence type="ECO:0000256" key="1">
    <source>
        <dbReference type="SAM" id="MobiDB-lite"/>
    </source>
</evidence>